<dbReference type="AlphaFoldDB" id="A0A1H4H8K9"/>
<keyword evidence="2" id="KW-1185">Reference proteome</keyword>
<evidence type="ECO:0008006" key="3">
    <source>
        <dbReference type="Google" id="ProtNLM"/>
    </source>
</evidence>
<protein>
    <recommendedName>
        <fullName evidence="3">Excisionase</fullName>
    </recommendedName>
</protein>
<dbReference type="STRING" id="1122198.SAMN02745729_1316"/>
<dbReference type="RefSeq" id="WP_091828183.1">
    <property type="nucleotide sequence ID" value="NZ_FNRJ01000031.1"/>
</dbReference>
<evidence type="ECO:0000313" key="2">
    <source>
        <dbReference type="Proteomes" id="UP000242469"/>
    </source>
</evidence>
<name>A0A1H4H8K9_9GAMM</name>
<organism evidence="1 2">
    <name type="scientific">Marinobacterium iners DSM 11526</name>
    <dbReference type="NCBI Taxonomy" id="1122198"/>
    <lineage>
        <taxon>Bacteria</taxon>
        <taxon>Pseudomonadati</taxon>
        <taxon>Pseudomonadota</taxon>
        <taxon>Gammaproteobacteria</taxon>
        <taxon>Oceanospirillales</taxon>
        <taxon>Oceanospirillaceae</taxon>
        <taxon>Marinobacterium</taxon>
    </lineage>
</organism>
<sequence length="59" mass="6848">MKWKTLDKFSEDSGMSKESIRALKKKGTWRERIHWTKAANGRIFINVVAVEAWIEGKLA</sequence>
<reference evidence="2" key="1">
    <citation type="submission" date="2016-10" db="EMBL/GenBank/DDBJ databases">
        <authorList>
            <person name="Varghese N."/>
            <person name="Submissions S."/>
        </authorList>
    </citation>
    <scope>NUCLEOTIDE SEQUENCE [LARGE SCALE GENOMIC DNA]</scope>
    <source>
        <strain evidence="2">DSM 11526</strain>
    </source>
</reference>
<accession>A0A1H4H8K9</accession>
<proteinExistence type="predicted"/>
<gene>
    <name evidence="1" type="ORF">SAMN02745729_1316</name>
</gene>
<evidence type="ECO:0000313" key="1">
    <source>
        <dbReference type="EMBL" id="SEB17760.1"/>
    </source>
</evidence>
<dbReference type="Proteomes" id="UP000242469">
    <property type="component" value="Unassembled WGS sequence"/>
</dbReference>
<dbReference type="EMBL" id="FNRJ01000031">
    <property type="protein sequence ID" value="SEB17760.1"/>
    <property type="molecule type" value="Genomic_DNA"/>
</dbReference>